<evidence type="ECO:0000256" key="3">
    <source>
        <dbReference type="ARBA" id="ARBA00022512"/>
    </source>
</evidence>
<evidence type="ECO:0000256" key="5">
    <source>
        <dbReference type="ARBA" id="ARBA00022801"/>
    </source>
</evidence>
<keyword evidence="7" id="KW-0961">Cell wall biogenesis/degradation</keyword>
<evidence type="ECO:0000256" key="7">
    <source>
        <dbReference type="ARBA" id="ARBA00023316"/>
    </source>
</evidence>
<dbReference type="Proteomes" id="UP000027138">
    <property type="component" value="Unassembled WGS sequence"/>
</dbReference>
<dbReference type="EMBL" id="KK915615">
    <property type="protein sequence ID" value="KDP21598.1"/>
    <property type="molecule type" value="Genomic_DNA"/>
</dbReference>
<evidence type="ECO:0000256" key="2">
    <source>
        <dbReference type="ARBA" id="ARBA00008834"/>
    </source>
</evidence>
<gene>
    <name evidence="9" type="ORF">JCGZ_03744</name>
</gene>
<evidence type="ECO:0000313" key="10">
    <source>
        <dbReference type="Proteomes" id="UP000027138"/>
    </source>
</evidence>
<evidence type="ECO:0000313" key="9">
    <source>
        <dbReference type="EMBL" id="KDP21598.1"/>
    </source>
</evidence>
<evidence type="ECO:0000256" key="1">
    <source>
        <dbReference type="ARBA" id="ARBA00004191"/>
    </source>
</evidence>
<keyword evidence="3" id="KW-0134">Cell wall</keyword>
<dbReference type="InterPro" id="IPR012334">
    <property type="entry name" value="Pectin_lyas_fold"/>
</dbReference>
<dbReference type="PANTHER" id="PTHR31375">
    <property type="match status" value="1"/>
</dbReference>
<evidence type="ECO:0000256" key="4">
    <source>
        <dbReference type="ARBA" id="ARBA00022525"/>
    </source>
</evidence>
<keyword evidence="10" id="KW-1185">Reference proteome</keyword>
<sequence>MSLLLLFLSTVEAQAVFDITKYGAQADEKTDCCEAVMSAWKEACAAGSSKVLIPKGTFLMGIVKLEGPCKGAMEIELQGTLKAPADPKAIKGEGWITIDHVDQLTICGGELADIDLVYSGSEGPAKSECTNVKPTITGKLSPAGC</sequence>
<dbReference type="Gene3D" id="2.160.20.10">
    <property type="entry name" value="Single-stranded right-handed beta-helix, Pectin lyase-like"/>
    <property type="match status" value="1"/>
</dbReference>
<comment type="subcellular location">
    <subcellularLocation>
        <location evidence="1">Secreted</location>
        <location evidence="1">Cell wall</location>
    </subcellularLocation>
</comment>
<dbReference type="GO" id="GO:0004650">
    <property type="term" value="F:polygalacturonase activity"/>
    <property type="evidence" value="ECO:0007669"/>
    <property type="project" value="InterPro"/>
</dbReference>
<dbReference type="GO" id="GO:0071555">
    <property type="term" value="P:cell wall organization"/>
    <property type="evidence" value="ECO:0007669"/>
    <property type="project" value="UniProtKB-KW"/>
</dbReference>
<keyword evidence="4" id="KW-0964">Secreted</keyword>
<evidence type="ECO:0008006" key="11">
    <source>
        <dbReference type="Google" id="ProtNLM"/>
    </source>
</evidence>
<proteinExistence type="inferred from homology"/>
<evidence type="ECO:0000256" key="6">
    <source>
        <dbReference type="ARBA" id="ARBA00023295"/>
    </source>
</evidence>
<keyword evidence="6 8" id="KW-0326">Glycosidase</keyword>
<dbReference type="AlphaFoldDB" id="A0A067JFN5"/>
<organism evidence="9 10">
    <name type="scientific">Jatropha curcas</name>
    <name type="common">Barbados nut</name>
    <dbReference type="NCBI Taxonomy" id="180498"/>
    <lineage>
        <taxon>Eukaryota</taxon>
        <taxon>Viridiplantae</taxon>
        <taxon>Streptophyta</taxon>
        <taxon>Embryophyta</taxon>
        <taxon>Tracheophyta</taxon>
        <taxon>Spermatophyta</taxon>
        <taxon>Magnoliopsida</taxon>
        <taxon>eudicotyledons</taxon>
        <taxon>Gunneridae</taxon>
        <taxon>Pentapetalae</taxon>
        <taxon>rosids</taxon>
        <taxon>fabids</taxon>
        <taxon>Malpighiales</taxon>
        <taxon>Euphorbiaceae</taxon>
        <taxon>Crotonoideae</taxon>
        <taxon>Jatropheae</taxon>
        <taxon>Jatropha</taxon>
    </lineage>
</organism>
<dbReference type="InterPro" id="IPR011050">
    <property type="entry name" value="Pectin_lyase_fold/virulence"/>
</dbReference>
<dbReference type="Pfam" id="PF00295">
    <property type="entry name" value="Glyco_hydro_28"/>
    <property type="match status" value="1"/>
</dbReference>
<accession>A0A067JFN5</accession>
<name>A0A067JFN5_JATCU</name>
<protein>
    <recommendedName>
        <fullName evidence="11">Pectate lyase superfamily protein domain-containing protein</fullName>
    </recommendedName>
</protein>
<reference evidence="9 10" key="1">
    <citation type="journal article" date="2014" name="PLoS ONE">
        <title>Global Analysis of Gene Expression Profiles in Physic Nut (Jatropha curcas L.) Seedlings Exposed to Salt Stress.</title>
        <authorList>
            <person name="Zhang L."/>
            <person name="Zhang C."/>
            <person name="Wu P."/>
            <person name="Chen Y."/>
            <person name="Li M."/>
            <person name="Jiang H."/>
            <person name="Wu G."/>
        </authorList>
    </citation>
    <scope>NUCLEOTIDE SEQUENCE [LARGE SCALE GENOMIC DNA]</scope>
    <source>
        <strain evidence="10">cv. GZQX0401</strain>
        <tissue evidence="9">Young leaves</tissue>
    </source>
</reference>
<dbReference type="SUPFAM" id="SSF51126">
    <property type="entry name" value="Pectin lyase-like"/>
    <property type="match status" value="1"/>
</dbReference>
<keyword evidence="5 8" id="KW-0378">Hydrolase</keyword>
<dbReference type="GO" id="GO:0005975">
    <property type="term" value="P:carbohydrate metabolic process"/>
    <property type="evidence" value="ECO:0007669"/>
    <property type="project" value="InterPro"/>
</dbReference>
<comment type="similarity">
    <text evidence="2 8">Belongs to the glycosyl hydrolase 28 family.</text>
</comment>
<dbReference type="OrthoDB" id="850923at2759"/>
<evidence type="ECO:0000256" key="8">
    <source>
        <dbReference type="RuleBase" id="RU361169"/>
    </source>
</evidence>
<dbReference type="InterPro" id="IPR000743">
    <property type="entry name" value="Glyco_hydro_28"/>
</dbReference>